<name>A0A7N1A3W3_KALFE</name>
<protein>
    <submittedName>
        <fullName evidence="1">Uncharacterized protein</fullName>
    </submittedName>
</protein>
<proteinExistence type="predicted"/>
<sequence>MVSKANLFDESHEEGKEDPLLKPQILMRINFHKGMKSYQLSNQLSSKWTTGPGPRMAA</sequence>
<keyword evidence="2" id="KW-1185">Reference proteome</keyword>
<dbReference type="Proteomes" id="UP000594263">
    <property type="component" value="Unplaced"/>
</dbReference>
<dbReference type="EnsemblPlants" id="Kaladp0094s0110.1.v1.1">
    <property type="protein sequence ID" value="Kaladp0094s0110.1.v1.1.CDS.1"/>
    <property type="gene ID" value="Kaladp0094s0110.v1.1"/>
</dbReference>
<accession>A0A7N1A3W3</accession>
<dbReference type="Gramene" id="Kaladp0094s0110.1.v1.1">
    <property type="protein sequence ID" value="Kaladp0094s0110.1.v1.1.CDS.1"/>
    <property type="gene ID" value="Kaladp0094s0110.v1.1"/>
</dbReference>
<reference evidence="1" key="1">
    <citation type="submission" date="2021-01" db="UniProtKB">
        <authorList>
            <consortium name="EnsemblPlants"/>
        </authorList>
    </citation>
    <scope>IDENTIFICATION</scope>
</reference>
<evidence type="ECO:0000313" key="2">
    <source>
        <dbReference type="Proteomes" id="UP000594263"/>
    </source>
</evidence>
<dbReference type="AlphaFoldDB" id="A0A7N1A3W3"/>
<evidence type="ECO:0000313" key="1">
    <source>
        <dbReference type="EnsemblPlants" id="Kaladp0094s0110.1.v1.1.CDS.1"/>
    </source>
</evidence>
<organism evidence="1 2">
    <name type="scientific">Kalanchoe fedtschenkoi</name>
    <name type="common">Lavender scallops</name>
    <name type="synonym">South American air plant</name>
    <dbReference type="NCBI Taxonomy" id="63787"/>
    <lineage>
        <taxon>Eukaryota</taxon>
        <taxon>Viridiplantae</taxon>
        <taxon>Streptophyta</taxon>
        <taxon>Embryophyta</taxon>
        <taxon>Tracheophyta</taxon>
        <taxon>Spermatophyta</taxon>
        <taxon>Magnoliopsida</taxon>
        <taxon>eudicotyledons</taxon>
        <taxon>Gunneridae</taxon>
        <taxon>Pentapetalae</taxon>
        <taxon>Saxifragales</taxon>
        <taxon>Crassulaceae</taxon>
        <taxon>Kalanchoe</taxon>
    </lineage>
</organism>